<organism evidence="7 8">
    <name type="scientific">Salix purpurea</name>
    <name type="common">Purple osier willow</name>
    <dbReference type="NCBI Taxonomy" id="77065"/>
    <lineage>
        <taxon>Eukaryota</taxon>
        <taxon>Viridiplantae</taxon>
        <taxon>Streptophyta</taxon>
        <taxon>Embryophyta</taxon>
        <taxon>Tracheophyta</taxon>
        <taxon>Spermatophyta</taxon>
        <taxon>Magnoliopsida</taxon>
        <taxon>eudicotyledons</taxon>
        <taxon>Gunneridae</taxon>
        <taxon>Pentapetalae</taxon>
        <taxon>rosids</taxon>
        <taxon>fabids</taxon>
        <taxon>Malpighiales</taxon>
        <taxon>Salicaceae</taxon>
        <taxon>Saliceae</taxon>
        <taxon>Salix</taxon>
    </lineage>
</organism>
<keyword evidence="8" id="KW-1185">Reference proteome</keyword>
<dbReference type="Proteomes" id="UP001151532">
    <property type="component" value="Chromosome 6"/>
</dbReference>
<dbReference type="OrthoDB" id="283111at2759"/>
<proteinExistence type="predicted"/>
<reference evidence="7" key="2">
    <citation type="journal article" date="2023" name="Int. J. Mol. Sci.">
        <title>De Novo Assembly and Annotation of 11 Diverse Shrub Willow (Salix) Genomes Reveals Novel Gene Organization in Sex-Linked Regions.</title>
        <authorList>
            <person name="Hyden B."/>
            <person name="Feng K."/>
            <person name="Yates T.B."/>
            <person name="Jawdy S."/>
            <person name="Cereghino C."/>
            <person name="Smart L.B."/>
            <person name="Muchero W."/>
        </authorList>
    </citation>
    <scope>NUCLEOTIDE SEQUENCE</scope>
    <source>
        <tissue evidence="7">Shoot tip</tissue>
    </source>
</reference>
<dbReference type="PANTHER" id="PTHR45646:SF12">
    <property type="entry name" value="SERINE_THREONINE-PROTEIN KINASE AFC1"/>
    <property type="match status" value="1"/>
</dbReference>
<dbReference type="AlphaFoldDB" id="A0A9Q0Q1N8"/>
<evidence type="ECO:0000256" key="6">
    <source>
        <dbReference type="SAM" id="Phobius"/>
    </source>
</evidence>
<accession>A0A9Q0Q1N8</accession>
<dbReference type="GO" id="GO:0005524">
    <property type="term" value="F:ATP binding"/>
    <property type="evidence" value="ECO:0007669"/>
    <property type="project" value="UniProtKB-KW"/>
</dbReference>
<keyword evidence="6" id="KW-0472">Membrane</keyword>
<keyword evidence="5" id="KW-0067">ATP-binding</keyword>
<feature type="non-terminal residue" evidence="7">
    <location>
        <position position="1"/>
    </location>
</feature>
<sequence length="71" mass="8184">MSCKGWLGMILVAHVVYKYGIGLTIVIIFKLGPSLYDFLRKNSYRSFPIDLVRELGRQLLESVAFMHDLHL</sequence>
<dbReference type="SUPFAM" id="SSF56112">
    <property type="entry name" value="Protein kinase-like (PK-like)"/>
    <property type="match status" value="1"/>
</dbReference>
<dbReference type="InterPro" id="IPR011009">
    <property type="entry name" value="Kinase-like_dom_sf"/>
</dbReference>
<evidence type="ECO:0000313" key="7">
    <source>
        <dbReference type="EMBL" id="KAJ6698341.1"/>
    </source>
</evidence>
<keyword evidence="6" id="KW-1133">Transmembrane helix</keyword>
<gene>
    <name evidence="7" type="ORF">OIU79_011786</name>
</gene>
<evidence type="ECO:0000313" key="8">
    <source>
        <dbReference type="Proteomes" id="UP001151532"/>
    </source>
</evidence>
<comment type="caution">
    <text evidence="7">The sequence shown here is derived from an EMBL/GenBank/DDBJ whole genome shotgun (WGS) entry which is preliminary data.</text>
</comment>
<evidence type="ECO:0000256" key="4">
    <source>
        <dbReference type="ARBA" id="ARBA00022777"/>
    </source>
</evidence>
<dbReference type="GO" id="GO:0005634">
    <property type="term" value="C:nucleus"/>
    <property type="evidence" value="ECO:0007669"/>
    <property type="project" value="TreeGrafter"/>
</dbReference>
<keyword evidence="4" id="KW-0418">Kinase</keyword>
<evidence type="ECO:0000256" key="2">
    <source>
        <dbReference type="ARBA" id="ARBA00022679"/>
    </source>
</evidence>
<evidence type="ECO:0000256" key="3">
    <source>
        <dbReference type="ARBA" id="ARBA00022741"/>
    </source>
</evidence>
<keyword evidence="1" id="KW-0723">Serine/threonine-protein kinase</keyword>
<evidence type="ECO:0000256" key="5">
    <source>
        <dbReference type="ARBA" id="ARBA00022840"/>
    </source>
</evidence>
<evidence type="ECO:0000256" key="1">
    <source>
        <dbReference type="ARBA" id="ARBA00022527"/>
    </source>
</evidence>
<dbReference type="EMBL" id="JAPFFK010000017">
    <property type="protein sequence ID" value="KAJ6698341.1"/>
    <property type="molecule type" value="Genomic_DNA"/>
</dbReference>
<keyword evidence="2" id="KW-0808">Transferase</keyword>
<feature type="transmembrane region" description="Helical" evidence="6">
    <location>
        <begin position="6"/>
        <end position="31"/>
    </location>
</feature>
<dbReference type="Gene3D" id="1.10.510.10">
    <property type="entry name" value="Transferase(Phosphotransferase) domain 1"/>
    <property type="match status" value="1"/>
</dbReference>
<protein>
    <submittedName>
        <fullName evidence="7">Uncharacterized protein</fullName>
    </submittedName>
</protein>
<name>A0A9Q0Q1N8_SALPP</name>
<reference evidence="7" key="1">
    <citation type="submission" date="2022-11" db="EMBL/GenBank/DDBJ databases">
        <authorList>
            <person name="Hyden B.L."/>
            <person name="Feng K."/>
            <person name="Yates T."/>
            <person name="Jawdy S."/>
            <person name="Smart L.B."/>
            <person name="Muchero W."/>
        </authorList>
    </citation>
    <scope>NUCLEOTIDE SEQUENCE</scope>
    <source>
        <tissue evidence="7">Shoot tip</tissue>
    </source>
</reference>
<keyword evidence="3" id="KW-0547">Nucleotide-binding</keyword>
<dbReference type="GO" id="GO:0004674">
    <property type="term" value="F:protein serine/threonine kinase activity"/>
    <property type="evidence" value="ECO:0007669"/>
    <property type="project" value="UniProtKB-KW"/>
</dbReference>
<dbReference type="PANTHER" id="PTHR45646">
    <property type="entry name" value="SERINE/THREONINE-PROTEIN KINASE DOA-RELATED"/>
    <property type="match status" value="1"/>
</dbReference>
<dbReference type="InterPro" id="IPR051175">
    <property type="entry name" value="CLK_kinases"/>
</dbReference>
<keyword evidence="6" id="KW-0812">Transmembrane</keyword>